<accession>A0AAV7UT50</accession>
<dbReference type="Proteomes" id="UP001066276">
    <property type="component" value="Chromosome 2_2"/>
</dbReference>
<name>A0AAV7UT50_PLEWA</name>
<dbReference type="AlphaFoldDB" id="A0AAV7UT50"/>
<sequence>MEKRLHSSSLWCAAARGARGPKSLLAAADPAAESGGAAPGLRWAAAAGDVPVSGLTLSAKAAAEGAAPLELLRLSPGGGETGLAIAVDCGWWPYFPVWPRAFTLAADGWMPPQPAAEPERSSELQPGC</sequence>
<protein>
    <submittedName>
        <fullName evidence="1">Uncharacterized protein</fullName>
    </submittedName>
</protein>
<reference evidence="1" key="1">
    <citation type="journal article" date="2022" name="bioRxiv">
        <title>Sequencing and chromosome-scale assembly of the giantPleurodeles waltlgenome.</title>
        <authorList>
            <person name="Brown T."/>
            <person name="Elewa A."/>
            <person name="Iarovenko S."/>
            <person name="Subramanian E."/>
            <person name="Araus A.J."/>
            <person name="Petzold A."/>
            <person name="Susuki M."/>
            <person name="Suzuki K.-i.T."/>
            <person name="Hayashi T."/>
            <person name="Toyoda A."/>
            <person name="Oliveira C."/>
            <person name="Osipova E."/>
            <person name="Leigh N.D."/>
            <person name="Simon A."/>
            <person name="Yun M.H."/>
        </authorList>
    </citation>
    <scope>NUCLEOTIDE SEQUENCE</scope>
    <source>
        <strain evidence="1">20211129_DDA</strain>
        <tissue evidence="1">Liver</tissue>
    </source>
</reference>
<organism evidence="1 2">
    <name type="scientific">Pleurodeles waltl</name>
    <name type="common">Iberian ribbed newt</name>
    <dbReference type="NCBI Taxonomy" id="8319"/>
    <lineage>
        <taxon>Eukaryota</taxon>
        <taxon>Metazoa</taxon>
        <taxon>Chordata</taxon>
        <taxon>Craniata</taxon>
        <taxon>Vertebrata</taxon>
        <taxon>Euteleostomi</taxon>
        <taxon>Amphibia</taxon>
        <taxon>Batrachia</taxon>
        <taxon>Caudata</taxon>
        <taxon>Salamandroidea</taxon>
        <taxon>Salamandridae</taxon>
        <taxon>Pleurodelinae</taxon>
        <taxon>Pleurodeles</taxon>
    </lineage>
</organism>
<dbReference type="EMBL" id="JANPWB010000004">
    <property type="protein sequence ID" value="KAJ1192247.1"/>
    <property type="molecule type" value="Genomic_DNA"/>
</dbReference>
<evidence type="ECO:0000313" key="2">
    <source>
        <dbReference type="Proteomes" id="UP001066276"/>
    </source>
</evidence>
<gene>
    <name evidence="1" type="ORF">NDU88_001559</name>
</gene>
<comment type="caution">
    <text evidence="1">The sequence shown here is derived from an EMBL/GenBank/DDBJ whole genome shotgun (WGS) entry which is preliminary data.</text>
</comment>
<keyword evidence="2" id="KW-1185">Reference proteome</keyword>
<evidence type="ECO:0000313" key="1">
    <source>
        <dbReference type="EMBL" id="KAJ1192247.1"/>
    </source>
</evidence>
<proteinExistence type="predicted"/>